<evidence type="ECO:0000313" key="3">
    <source>
        <dbReference type="Proteomes" id="UP000192247"/>
    </source>
</evidence>
<accession>A0A1V9XHP2</accession>
<dbReference type="EMBL" id="MNPL01010554">
    <property type="protein sequence ID" value="OQR73055.1"/>
    <property type="molecule type" value="Genomic_DNA"/>
</dbReference>
<organism evidence="2 3">
    <name type="scientific">Tropilaelaps mercedesae</name>
    <dbReference type="NCBI Taxonomy" id="418985"/>
    <lineage>
        <taxon>Eukaryota</taxon>
        <taxon>Metazoa</taxon>
        <taxon>Ecdysozoa</taxon>
        <taxon>Arthropoda</taxon>
        <taxon>Chelicerata</taxon>
        <taxon>Arachnida</taxon>
        <taxon>Acari</taxon>
        <taxon>Parasitiformes</taxon>
        <taxon>Mesostigmata</taxon>
        <taxon>Gamasina</taxon>
        <taxon>Dermanyssoidea</taxon>
        <taxon>Laelapidae</taxon>
        <taxon>Tropilaelaps</taxon>
    </lineage>
</organism>
<gene>
    <name evidence="2" type="ORF">BIW11_03659</name>
</gene>
<name>A0A1V9XHP2_9ACAR</name>
<feature type="region of interest" description="Disordered" evidence="1">
    <location>
        <begin position="219"/>
        <end position="450"/>
    </location>
</feature>
<keyword evidence="3" id="KW-1185">Reference proteome</keyword>
<dbReference type="AlphaFoldDB" id="A0A1V9XHP2"/>
<dbReference type="InParanoid" id="A0A1V9XHP2"/>
<feature type="compositionally biased region" description="Gly residues" evidence="1">
    <location>
        <begin position="271"/>
        <end position="285"/>
    </location>
</feature>
<proteinExistence type="predicted"/>
<evidence type="ECO:0000313" key="2">
    <source>
        <dbReference type="EMBL" id="OQR73055.1"/>
    </source>
</evidence>
<evidence type="ECO:0000256" key="1">
    <source>
        <dbReference type="SAM" id="MobiDB-lite"/>
    </source>
</evidence>
<reference evidence="2" key="1">
    <citation type="journal article" date="2017" name="Gigascience">
        <title>Draft genome of the honey bee ectoparasitic mite, Tropilaelaps mercedesae, is shaped by the parasitic life history.</title>
        <authorList>
            <person name="Dong X."/>
            <person name="Armstrong S.D."/>
            <person name="Xia D."/>
            <person name="Makepeace B.L."/>
            <person name="Darby A.C."/>
            <person name="Kadowaki T."/>
        </authorList>
    </citation>
    <scope>NUCLEOTIDE SEQUENCE [LARGE SCALE GENOMIC DNA]</scope>
    <source>
        <strain evidence="2">Wuxi-XJTLU</strain>
    </source>
</reference>
<protein>
    <submittedName>
        <fullName evidence="2">Uncharacterized protein</fullName>
    </submittedName>
</protein>
<feature type="compositionally biased region" description="Polar residues" evidence="1">
    <location>
        <begin position="391"/>
        <end position="414"/>
    </location>
</feature>
<feature type="compositionally biased region" description="Basic and acidic residues" evidence="1">
    <location>
        <begin position="247"/>
        <end position="265"/>
    </location>
</feature>
<comment type="caution">
    <text evidence="2">The sequence shown here is derived from an EMBL/GenBank/DDBJ whole genome shotgun (WGS) entry which is preliminary data.</text>
</comment>
<sequence>MRLLPEKRSPPEVLRLSWRHSRRTAMVAEAPHTNPRAPPRTSAHHRPTFPLSSDFLQQRTPHLRAALLVVSSIVWEDCGQHSRSVVFRCCSCSSPPSFERAVPLNTSILWRIAPRCSRPRLALFPWDGLAGRALQLRVERSRTSDNNEWKSWADTLCVKRELRWRKLLRDGRYLSVGRVVADACHRWTSFRPPTRGRSSPWRFRLSMLISALSTSREHWILPPSSGPSSRNPRHRHLPTTQSPPATNEHRSEGDAGEGDVPHLIDVRGQLSGLGGAAPTGWGAGSRGSDRLTGRDADEDEASGSSSTGVGGGSYGREHAYVHSHRTRRDCGGVLRRSRPQLTTTNAADAERTIPAGPAFTPNISVARVQRSAADAVSQPRRRAPEAGACTSPVTRRSGSTDTNQRTDGPSSSSQRETKIRAQVASMQTFTAEGGQKPAPALLKIDDLTLS</sequence>
<dbReference type="Proteomes" id="UP000192247">
    <property type="component" value="Unassembled WGS sequence"/>
</dbReference>